<reference evidence="4 5" key="1">
    <citation type="submission" date="2020-08" db="EMBL/GenBank/DDBJ databases">
        <title>A Genomic Blueprint of the Chicken Gut Microbiome.</title>
        <authorList>
            <person name="Gilroy R."/>
            <person name="Ravi A."/>
            <person name="Getino M."/>
            <person name="Pursley I."/>
            <person name="Horton D.L."/>
            <person name="Alikhan N.-F."/>
            <person name="Baker D."/>
            <person name="Gharbi K."/>
            <person name="Hall N."/>
            <person name="Watson M."/>
            <person name="Adriaenssens E.M."/>
            <person name="Foster-Nyarko E."/>
            <person name="Jarju S."/>
            <person name="Secka A."/>
            <person name="Antonio M."/>
            <person name="Oren A."/>
            <person name="Chaudhuri R."/>
            <person name="La Ragione R.M."/>
            <person name="Hildebrand F."/>
            <person name="Pallen M.J."/>
        </authorList>
    </citation>
    <scope>NUCLEOTIDE SEQUENCE [LARGE SCALE GENOMIC DNA]</scope>
    <source>
        <strain evidence="4 5">Sa2CUA8</strain>
    </source>
</reference>
<keyword evidence="2" id="KW-1133">Transmembrane helix</keyword>
<dbReference type="Proteomes" id="UP000633601">
    <property type="component" value="Unassembled WGS sequence"/>
</dbReference>
<dbReference type="PANTHER" id="PTHR19372:SF7">
    <property type="entry name" value="SULFITE OXIDASE, MITOCHONDRIAL"/>
    <property type="match status" value="1"/>
</dbReference>
<dbReference type="InterPro" id="IPR014756">
    <property type="entry name" value="Ig_E-set"/>
</dbReference>
<feature type="transmembrane region" description="Helical" evidence="2">
    <location>
        <begin position="90"/>
        <end position="109"/>
    </location>
</feature>
<feature type="domain" description="Oxidoreductase molybdopterin-binding" evidence="3">
    <location>
        <begin position="277"/>
        <end position="425"/>
    </location>
</feature>
<accession>A0ABR8V2G6</accession>
<feature type="region of interest" description="Disordered" evidence="1">
    <location>
        <begin position="1"/>
        <end position="23"/>
    </location>
</feature>
<keyword evidence="2" id="KW-0812">Transmembrane</keyword>
<feature type="transmembrane region" description="Helical" evidence="2">
    <location>
        <begin position="29"/>
        <end position="53"/>
    </location>
</feature>
<evidence type="ECO:0000256" key="1">
    <source>
        <dbReference type="SAM" id="MobiDB-lite"/>
    </source>
</evidence>
<keyword evidence="5" id="KW-1185">Reference proteome</keyword>
<evidence type="ECO:0000259" key="3">
    <source>
        <dbReference type="Pfam" id="PF00174"/>
    </source>
</evidence>
<dbReference type="SUPFAM" id="SSF81296">
    <property type="entry name" value="E set domains"/>
    <property type="match status" value="1"/>
</dbReference>
<dbReference type="SUPFAM" id="SSF56524">
    <property type="entry name" value="Oxidoreductase molybdopterin-binding domain"/>
    <property type="match status" value="1"/>
</dbReference>
<gene>
    <name evidence="4" type="ORF">H9640_09910</name>
</gene>
<proteinExistence type="predicted"/>
<evidence type="ECO:0000256" key="2">
    <source>
        <dbReference type="SAM" id="Phobius"/>
    </source>
</evidence>
<feature type="transmembrane region" description="Helical" evidence="2">
    <location>
        <begin position="202"/>
        <end position="223"/>
    </location>
</feature>
<sequence>MSPTAEPAPPGTSGRASRGRGGRTDPTRLWAPLLGIVSALGAFAVAELVALVVGSGSSPVLVVGAGVVDRVPPWLKDFAVETFGTADKTVLLLGIVLVLAVAAVAAGILETRRPPWGTALLVVVGAVGVLAAVTRPDATPLWALPTVVGVGVGIMLLRTGAARLRAWRGSALSPVVAPTGPAAPETPLSAARRREALDRRSFLVFAGLTTATALVVGGASRMLSAGSRALTAVRDAIRLPAPVGPVVVVPAGASLDVPGLTPYVTPNDEFYRIDTALRVPEVNPDDWRLRVVGLVEEEIEISFDELLALPLVEHATTLTCVSNQVGGDLVGNAVWLGHPVRDLLARARPHADADMVLSRSADGWTASTPLDVLTDPGRESLLAVGMNGEPLPLAHGFPVRMVVPGLYGYVSATKWVVELKVTRFADDVAYWSTRGWSQRGPIKMSSRIDVPRSGASVSPGADGDVVVAGVAWSQHTGIAGVEVRVDDGEWEQADLAETISADTWRQWSWRWAAPEKGRHDLAVRATDADGAVQTSVKAPPAPDGSSGLYSIGVTVA</sequence>
<dbReference type="InterPro" id="IPR000572">
    <property type="entry name" value="OxRdtase_Mopterin-bd_dom"/>
</dbReference>
<evidence type="ECO:0000313" key="4">
    <source>
        <dbReference type="EMBL" id="MBD7998865.1"/>
    </source>
</evidence>
<protein>
    <submittedName>
        <fullName evidence="4">Molybdopterin-dependent oxidoreductase</fullName>
    </submittedName>
</protein>
<dbReference type="Gene3D" id="2.60.40.650">
    <property type="match status" value="1"/>
</dbReference>
<dbReference type="InterPro" id="IPR036374">
    <property type="entry name" value="OxRdtase_Mopterin-bd_sf"/>
</dbReference>
<evidence type="ECO:0000313" key="5">
    <source>
        <dbReference type="Proteomes" id="UP000633601"/>
    </source>
</evidence>
<organism evidence="4 5">
    <name type="scientific">Oerskovia gallyi</name>
    <dbReference type="NCBI Taxonomy" id="2762226"/>
    <lineage>
        <taxon>Bacteria</taxon>
        <taxon>Bacillati</taxon>
        <taxon>Actinomycetota</taxon>
        <taxon>Actinomycetes</taxon>
        <taxon>Micrococcales</taxon>
        <taxon>Cellulomonadaceae</taxon>
        <taxon>Oerskovia</taxon>
    </lineage>
</organism>
<comment type="caution">
    <text evidence="4">The sequence shown here is derived from an EMBL/GenBank/DDBJ whole genome shotgun (WGS) entry which is preliminary data.</text>
</comment>
<dbReference type="EMBL" id="JACSQE010000007">
    <property type="protein sequence ID" value="MBD7998865.1"/>
    <property type="molecule type" value="Genomic_DNA"/>
</dbReference>
<keyword evidence="2" id="KW-0472">Membrane</keyword>
<dbReference type="PANTHER" id="PTHR19372">
    <property type="entry name" value="SULFITE REDUCTASE"/>
    <property type="match status" value="1"/>
</dbReference>
<dbReference type="Gene3D" id="3.90.420.10">
    <property type="entry name" value="Oxidoreductase, molybdopterin-binding domain"/>
    <property type="match status" value="1"/>
</dbReference>
<dbReference type="Pfam" id="PF00174">
    <property type="entry name" value="Oxidored_molyb"/>
    <property type="match status" value="1"/>
</dbReference>
<dbReference type="RefSeq" id="WP_191790559.1">
    <property type="nucleotide sequence ID" value="NZ_JACSQE010000007.1"/>
</dbReference>
<feature type="compositionally biased region" description="Pro residues" evidence="1">
    <location>
        <begin position="1"/>
        <end position="10"/>
    </location>
</feature>
<feature type="transmembrane region" description="Helical" evidence="2">
    <location>
        <begin position="139"/>
        <end position="157"/>
    </location>
</feature>
<feature type="transmembrane region" description="Helical" evidence="2">
    <location>
        <begin position="116"/>
        <end position="133"/>
    </location>
</feature>
<name>A0ABR8V2G6_9CELL</name>